<evidence type="ECO:0000256" key="1">
    <source>
        <dbReference type="SAM" id="MobiDB-lite"/>
    </source>
</evidence>
<feature type="region of interest" description="Disordered" evidence="1">
    <location>
        <begin position="111"/>
        <end position="154"/>
    </location>
</feature>
<sequence length="154" mass="16651">MVRTLTDHVHDAHGLLHGCVLHVEVYVHGHGLGVYGRQGLVSPRLVVVVLLAHGASSLLGPAPCHYCRTLAKNPTRLTTNLNTGQLSLPLRDGPSVAPRLRPQFVPGRERTRLLPRLLVPSPPPRLPLATPPPDHHTRTSSQQHGTPEAGSHKS</sequence>
<evidence type="ECO:0000313" key="3">
    <source>
        <dbReference type="Proteomes" id="UP000324222"/>
    </source>
</evidence>
<feature type="compositionally biased region" description="Pro residues" evidence="1">
    <location>
        <begin position="120"/>
        <end position="132"/>
    </location>
</feature>
<organism evidence="2 3">
    <name type="scientific">Portunus trituberculatus</name>
    <name type="common">Swimming crab</name>
    <name type="synonym">Neptunus trituberculatus</name>
    <dbReference type="NCBI Taxonomy" id="210409"/>
    <lineage>
        <taxon>Eukaryota</taxon>
        <taxon>Metazoa</taxon>
        <taxon>Ecdysozoa</taxon>
        <taxon>Arthropoda</taxon>
        <taxon>Crustacea</taxon>
        <taxon>Multicrustacea</taxon>
        <taxon>Malacostraca</taxon>
        <taxon>Eumalacostraca</taxon>
        <taxon>Eucarida</taxon>
        <taxon>Decapoda</taxon>
        <taxon>Pleocyemata</taxon>
        <taxon>Brachyura</taxon>
        <taxon>Eubrachyura</taxon>
        <taxon>Portunoidea</taxon>
        <taxon>Portunidae</taxon>
        <taxon>Portuninae</taxon>
        <taxon>Portunus</taxon>
    </lineage>
</organism>
<gene>
    <name evidence="2" type="ORF">E2C01_055418</name>
</gene>
<protein>
    <submittedName>
        <fullName evidence="2">Uncharacterized protein</fullName>
    </submittedName>
</protein>
<evidence type="ECO:0000313" key="2">
    <source>
        <dbReference type="EMBL" id="MPC61348.1"/>
    </source>
</evidence>
<accession>A0A5B7GWR7</accession>
<dbReference type="EMBL" id="VSRR010018441">
    <property type="protein sequence ID" value="MPC61348.1"/>
    <property type="molecule type" value="Genomic_DNA"/>
</dbReference>
<comment type="caution">
    <text evidence="2">The sequence shown here is derived from an EMBL/GenBank/DDBJ whole genome shotgun (WGS) entry which is preliminary data.</text>
</comment>
<name>A0A5B7GWR7_PORTR</name>
<dbReference type="AlphaFoldDB" id="A0A5B7GWR7"/>
<proteinExistence type="predicted"/>
<keyword evidence="3" id="KW-1185">Reference proteome</keyword>
<dbReference type="Proteomes" id="UP000324222">
    <property type="component" value="Unassembled WGS sequence"/>
</dbReference>
<reference evidence="2 3" key="1">
    <citation type="submission" date="2019-05" db="EMBL/GenBank/DDBJ databases">
        <title>Another draft genome of Portunus trituberculatus and its Hox gene families provides insights of decapod evolution.</title>
        <authorList>
            <person name="Jeong J.-H."/>
            <person name="Song I."/>
            <person name="Kim S."/>
            <person name="Choi T."/>
            <person name="Kim D."/>
            <person name="Ryu S."/>
            <person name="Kim W."/>
        </authorList>
    </citation>
    <scope>NUCLEOTIDE SEQUENCE [LARGE SCALE GENOMIC DNA]</scope>
    <source>
        <tissue evidence="2">Muscle</tissue>
    </source>
</reference>